<organism evidence="1 2">
    <name type="scientific">Desulfocapsa sulfexigens (strain DSM 10523 / SB164P1)</name>
    <dbReference type="NCBI Taxonomy" id="1167006"/>
    <lineage>
        <taxon>Bacteria</taxon>
        <taxon>Pseudomonadati</taxon>
        <taxon>Thermodesulfobacteriota</taxon>
        <taxon>Desulfobulbia</taxon>
        <taxon>Desulfobulbales</taxon>
        <taxon>Desulfocapsaceae</taxon>
        <taxon>Desulfocapsa</taxon>
    </lineage>
</organism>
<reference evidence="2" key="1">
    <citation type="journal article" date="2013" name="Stand. Genomic Sci.">
        <title>Complete genome sequence of Desulfocapsa sulfexigens, a marine deltaproteobacterium specialized in disproportionating inorganic sulfur compounds.</title>
        <authorList>
            <person name="Finster K.W."/>
            <person name="Kjeldsen K.U."/>
            <person name="Kube M."/>
            <person name="Reinhardt R."/>
            <person name="Mussmann M."/>
            <person name="Amann R."/>
            <person name="Schreiber L."/>
        </authorList>
    </citation>
    <scope>NUCLEOTIDE SEQUENCE [LARGE SCALE GENOMIC DNA]</scope>
    <source>
        <strain evidence="2">DSM 10523 / SB164P1</strain>
        <plasmid evidence="2">pDESSD</plasmid>
    </source>
</reference>
<name>M1NKJ0_DESSD</name>
<dbReference type="EMBL" id="CP003986">
    <property type="protein sequence ID" value="AGF80104.1"/>
    <property type="molecule type" value="Genomic_DNA"/>
</dbReference>
<gene>
    <name evidence="1" type="ordered locus">UWK_03595</name>
</gene>
<proteinExistence type="predicted"/>
<evidence type="ECO:0000313" key="2">
    <source>
        <dbReference type="Proteomes" id="UP000011721"/>
    </source>
</evidence>
<keyword evidence="2" id="KW-1185">Reference proteome</keyword>
<geneLocation type="plasmid" evidence="2">
    <name>pDESSD</name>
</geneLocation>
<dbReference type="KEGG" id="dsf:UWK_03595"/>
<keyword evidence="1" id="KW-0614">Plasmid</keyword>
<dbReference type="AlphaFoldDB" id="M1NKJ0"/>
<protein>
    <submittedName>
        <fullName evidence="1">Uncharacterized protein</fullName>
    </submittedName>
</protein>
<dbReference type="Proteomes" id="UP000011721">
    <property type="component" value="Plasmid unnamed"/>
</dbReference>
<evidence type="ECO:0000313" key="1">
    <source>
        <dbReference type="EMBL" id="AGF80104.1"/>
    </source>
</evidence>
<sequence>MSQASSQTNFWELFIRLEFNESERPKEGWKVLERTPQGLKEITTRRNKAVKFKQIKDLFAWIKENRTGYAVNVNCFDYGGRLTLRQ</sequence>
<accession>M1NKJ0</accession>
<dbReference type="HOGENOM" id="CLU_2492817_0_0_7"/>